<keyword evidence="2" id="KW-1185">Reference proteome</keyword>
<comment type="caution">
    <text evidence="1">The sequence shown here is derived from an EMBL/GenBank/DDBJ whole genome shotgun (WGS) entry which is preliminary data.</text>
</comment>
<dbReference type="EMBL" id="VYXF01006311">
    <property type="protein sequence ID" value="NWS30083.1"/>
    <property type="molecule type" value="Genomic_DNA"/>
</dbReference>
<dbReference type="PANTHER" id="PTHR23053:SF0">
    <property type="entry name" value="HYDROCEPHALUS-INDUCING PROTEIN HOMOLOG"/>
    <property type="match status" value="1"/>
</dbReference>
<dbReference type="InterPro" id="IPR013783">
    <property type="entry name" value="Ig-like_fold"/>
</dbReference>
<dbReference type="PANTHER" id="PTHR23053">
    <property type="entry name" value="DLEC1 DELETED IN LUNG AND ESOPHAGEAL CANCER 1"/>
    <property type="match status" value="1"/>
</dbReference>
<feature type="non-terminal residue" evidence="1">
    <location>
        <position position="1"/>
    </location>
</feature>
<gene>
    <name evidence="1" type="primary">Hydin_2</name>
    <name evidence="1" type="ORF">POLCAE_R15518</name>
</gene>
<dbReference type="GO" id="GO:0005930">
    <property type="term" value="C:axoneme"/>
    <property type="evidence" value="ECO:0007669"/>
    <property type="project" value="TreeGrafter"/>
</dbReference>
<organism evidence="1 2">
    <name type="scientific">Polioptila caerulea</name>
    <name type="common">Blue-grey gnatcatcher</name>
    <dbReference type="NCBI Taxonomy" id="66707"/>
    <lineage>
        <taxon>Eukaryota</taxon>
        <taxon>Metazoa</taxon>
        <taxon>Chordata</taxon>
        <taxon>Craniata</taxon>
        <taxon>Vertebrata</taxon>
        <taxon>Euteleostomi</taxon>
        <taxon>Archelosauria</taxon>
        <taxon>Archosauria</taxon>
        <taxon>Dinosauria</taxon>
        <taxon>Saurischia</taxon>
        <taxon>Theropoda</taxon>
        <taxon>Coelurosauria</taxon>
        <taxon>Aves</taxon>
        <taxon>Neognathae</taxon>
        <taxon>Neoaves</taxon>
        <taxon>Telluraves</taxon>
        <taxon>Australaves</taxon>
        <taxon>Passeriformes</taxon>
        <taxon>Certhiidae</taxon>
        <taxon>Polioptilinae</taxon>
        <taxon>Polioptila</taxon>
    </lineage>
</organism>
<proteinExistence type="predicted"/>
<evidence type="ECO:0000313" key="1">
    <source>
        <dbReference type="EMBL" id="NWS30083.1"/>
    </source>
</evidence>
<sequence length="138" mass="15141">VRVSAKAVYSKYSIEPASLIDFGAMIKGTKKTQTVVLENKGMLSFRFRIQQAPEDASALEGKRYEKPCTTLPGCSRHSSSHQPLLELFLQGHLTLGMFTVSPCSGSISPWGQQKITVECLAGQEGTCEEQLYIDITGR</sequence>
<dbReference type="Gene3D" id="2.60.40.10">
    <property type="entry name" value="Immunoglobulins"/>
    <property type="match status" value="1"/>
</dbReference>
<evidence type="ECO:0000313" key="2">
    <source>
        <dbReference type="Proteomes" id="UP000573697"/>
    </source>
</evidence>
<dbReference type="Proteomes" id="UP000573697">
    <property type="component" value="Unassembled WGS sequence"/>
</dbReference>
<protein>
    <submittedName>
        <fullName evidence="1">HYDIN protein</fullName>
    </submittedName>
</protein>
<name>A0A7K5ECP4_POLCE</name>
<feature type="non-terminal residue" evidence="1">
    <location>
        <position position="138"/>
    </location>
</feature>
<dbReference type="GO" id="GO:1904158">
    <property type="term" value="P:axonemal central apparatus assembly"/>
    <property type="evidence" value="ECO:0007669"/>
    <property type="project" value="TreeGrafter"/>
</dbReference>
<accession>A0A7K5ECP4</accession>
<dbReference type="GO" id="GO:0003341">
    <property type="term" value="P:cilium movement"/>
    <property type="evidence" value="ECO:0007669"/>
    <property type="project" value="TreeGrafter"/>
</dbReference>
<dbReference type="InterPro" id="IPR033305">
    <property type="entry name" value="Hydin-like"/>
</dbReference>
<dbReference type="AlphaFoldDB" id="A0A7K5ECP4"/>
<reference evidence="1 2" key="1">
    <citation type="submission" date="2019-09" db="EMBL/GenBank/DDBJ databases">
        <title>Bird 10,000 Genomes (B10K) Project - Family phase.</title>
        <authorList>
            <person name="Zhang G."/>
        </authorList>
    </citation>
    <scope>NUCLEOTIDE SEQUENCE [LARGE SCALE GENOMIC DNA]</scope>
    <source>
        <strain evidence="1">B10K-DU-001-66</strain>
        <tissue evidence="1">Muscle</tissue>
    </source>
</reference>